<organism evidence="3 4">
    <name type="scientific">Emiliania huxleyi (strain CCMP1516)</name>
    <dbReference type="NCBI Taxonomy" id="280463"/>
    <lineage>
        <taxon>Eukaryota</taxon>
        <taxon>Haptista</taxon>
        <taxon>Haptophyta</taxon>
        <taxon>Prymnesiophyceae</taxon>
        <taxon>Isochrysidales</taxon>
        <taxon>Noelaerhabdaceae</taxon>
        <taxon>Emiliania</taxon>
    </lineage>
</organism>
<dbReference type="PaxDb" id="2903-EOD41389"/>
<evidence type="ECO:0000313" key="3">
    <source>
        <dbReference type="EnsemblProtists" id="EOD41389"/>
    </source>
</evidence>
<dbReference type="AlphaFoldDB" id="A0A0D3L054"/>
<dbReference type="EnsemblProtists" id="EOD41389">
    <property type="protein sequence ID" value="EOD41389"/>
    <property type="gene ID" value="EMIHUDRAFT_199735"/>
</dbReference>
<feature type="signal peptide" evidence="2">
    <location>
        <begin position="1"/>
        <end position="26"/>
    </location>
</feature>
<dbReference type="HOGENOM" id="CLU_563140_0_0_1"/>
<accession>A0A0D3L054</accession>
<reference evidence="3" key="2">
    <citation type="submission" date="2024-10" db="UniProtKB">
        <authorList>
            <consortium name="EnsemblProtists"/>
        </authorList>
    </citation>
    <scope>IDENTIFICATION</scope>
</reference>
<keyword evidence="2" id="KW-0732">Signal</keyword>
<dbReference type="GeneID" id="17286659"/>
<sequence length="485" mass="51576">MVRLVVLAGVAAVLLLLGNNVRWAQPQPQPQQRAGQLAPAALTDAWVLTTFTDGRVLGEGMHVLGLTLGGGPAAFLCAGLPTLAFHCDRRQRRDGLPARFGYARSRDLLSWSDSRPVTVPLPGACNVWAPEIYLLTRAEAASRGPLSADGRLAVAMVVVSISTPASGSEELSDCPWDFGPSAGASRHRPYQMLTSDFERWTPPALLFEPLYAESAIDALLFRAPHPPNKSEARGAPPRPDRLSGGPGAERTYVVYKSEKNGDPSSPCEWRRGQRGAPLGAARCTLVLRLLVGPSPFGPFAAAPLDRTPVWSDAISHQMPGSPRGGPARRGSAAWVVLYDGYRTDCPLKLAAPPGQQACERLVSSGLDGGRPAAASASEPAAQCTYRGRPGLGALVSDDLRSWRDGAHVASTIPRHHKHGTALQLSGEALCALCGGIGGVAPHAREARRLWEPVTGMIELCARTAADTREPAPKNEAVCVWRNKDI</sequence>
<dbReference type="Proteomes" id="UP000013827">
    <property type="component" value="Unassembled WGS sequence"/>
</dbReference>
<name>A0A0D3L054_EMIH1</name>
<protein>
    <submittedName>
        <fullName evidence="3">Uncharacterized protein</fullName>
    </submittedName>
</protein>
<dbReference type="KEGG" id="ehx:EMIHUDRAFT_199735"/>
<proteinExistence type="predicted"/>
<keyword evidence="4" id="KW-1185">Reference proteome</keyword>
<evidence type="ECO:0000313" key="4">
    <source>
        <dbReference type="Proteomes" id="UP000013827"/>
    </source>
</evidence>
<evidence type="ECO:0000256" key="1">
    <source>
        <dbReference type="SAM" id="MobiDB-lite"/>
    </source>
</evidence>
<feature type="region of interest" description="Disordered" evidence="1">
    <location>
        <begin position="227"/>
        <end position="248"/>
    </location>
</feature>
<dbReference type="RefSeq" id="XP_005793818.1">
    <property type="nucleotide sequence ID" value="XM_005793761.1"/>
</dbReference>
<reference evidence="4" key="1">
    <citation type="journal article" date="2013" name="Nature">
        <title>Pan genome of the phytoplankton Emiliania underpins its global distribution.</title>
        <authorList>
            <person name="Read B.A."/>
            <person name="Kegel J."/>
            <person name="Klute M.J."/>
            <person name="Kuo A."/>
            <person name="Lefebvre S.C."/>
            <person name="Maumus F."/>
            <person name="Mayer C."/>
            <person name="Miller J."/>
            <person name="Monier A."/>
            <person name="Salamov A."/>
            <person name="Young J."/>
            <person name="Aguilar M."/>
            <person name="Claverie J.M."/>
            <person name="Frickenhaus S."/>
            <person name="Gonzalez K."/>
            <person name="Herman E.K."/>
            <person name="Lin Y.C."/>
            <person name="Napier J."/>
            <person name="Ogata H."/>
            <person name="Sarno A.F."/>
            <person name="Shmutz J."/>
            <person name="Schroeder D."/>
            <person name="de Vargas C."/>
            <person name="Verret F."/>
            <person name="von Dassow P."/>
            <person name="Valentin K."/>
            <person name="Van de Peer Y."/>
            <person name="Wheeler G."/>
            <person name="Dacks J.B."/>
            <person name="Delwiche C.F."/>
            <person name="Dyhrman S.T."/>
            <person name="Glockner G."/>
            <person name="John U."/>
            <person name="Richards T."/>
            <person name="Worden A.Z."/>
            <person name="Zhang X."/>
            <person name="Grigoriev I.V."/>
            <person name="Allen A.E."/>
            <person name="Bidle K."/>
            <person name="Borodovsky M."/>
            <person name="Bowler C."/>
            <person name="Brownlee C."/>
            <person name="Cock J.M."/>
            <person name="Elias M."/>
            <person name="Gladyshev V.N."/>
            <person name="Groth M."/>
            <person name="Guda C."/>
            <person name="Hadaegh A."/>
            <person name="Iglesias-Rodriguez M.D."/>
            <person name="Jenkins J."/>
            <person name="Jones B.M."/>
            <person name="Lawson T."/>
            <person name="Leese F."/>
            <person name="Lindquist E."/>
            <person name="Lobanov A."/>
            <person name="Lomsadze A."/>
            <person name="Malik S.B."/>
            <person name="Marsh M.E."/>
            <person name="Mackinder L."/>
            <person name="Mock T."/>
            <person name="Mueller-Roeber B."/>
            <person name="Pagarete A."/>
            <person name="Parker M."/>
            <person name="Probert I."/>
            <person name="Quesneville H."/>
            <person name="Raines C."/>
            <person name="Rensing S.A."/>
            <person name="Riano-Pachon D.M."/>
            <person name="Richier S."/>
            <person name="Rokitta S."/>
            <person name="Shiraiwa Y."/>
            <person name="Soanes D.M."/>
            <person name="van der Giezen M."/>
            <person name="Wahlund T.M."/>
            <person name="Williams B."/>
            <person name="Wilson W."/>
            <person name="Wolfe G."/>
            <person name="Wurch L.L."/>
        </authorList>
    </citation>
    <scope>NUCLEOTIDE SEQUENCE</scope>
</reference>
<evidence type="ECO:0000256" key="2">
    <source>
        <dbReference type="SAM" id="SignalP"/>
    </source>
</evidence>
<feature type="chain" id="PRO_5044291987" evidence="2">
    <location>
        <begin position="27"/>
        <end position="485"/>
    </location>
</feature>